<feature type="region of interest" description="Disordered" evidence="9">
    <location>
        <begin position="1"/>
        <end position="20"/>
    </location>
</feature>
<evidence type="ECO:0000259" key="11">
    <source>
        <dbReference type="Pfam" id="PF00155"/>
    </source>
</evidence>
<evidence type="ECO:0000256" key="3">
    <source>
        <dbReference type="ARBA" id="ARBA00013220"/>
    </source>
</evidence>
<dbReference type="Gene3D" id="3.40.640.10">
    <property type="entry name" value="Type I PLP-dependent aspartate aminotransferase-like (Major domain)"/>
    <property type="match status" value="1"/>
</dbReference>
<dbReference type="OrthoDB" id="65434at2759"/>
<feature type="domain" description="Aminotransferase class I/classII large" evidence="11">
    <location>
        <begin position="109"/>
        <end position="421"/>
    </location>
</feature>
<feature type="transmembrane region" description="Helical" evidence="10">
    <location>
        <begin position="30"/>
        <end position="49"/>
    </location>
</feature>
<keyword evidence="6" id="KW-0012">Acyltransferase</keyword>
<evidence type="ECO:0000256" key="2">
    <source>
        <dbReference type="ARBA" id="ARBA00008392"/>
    </source>
</evidence>
<keyword evidence="10" id="KW-1133">Transmembrane helix</keyword>
<dbReference type="EC" id="2.3.1.50" evidence="3"/>
<sequence length="435" mass="48458">KNVTNNTNDKPKVNKTRQLNDKTLHRQPPWHITLSCYLSFAILICFGYLRDFLTYVGLYTNKTIVESNRQGYTSLYGTFQSFFTRHVYRRAADAFSQPISSVPGGKLCIHIELEELFAKYLGVESAVVFGMGFATNSTNIAALAGKGCLILGDQLNHASLKSGSYISGATYRTFRHNNMNDLEAKIRDSIAMGDTKTGLKWKKIVIIVEGVYSMEGTIANLPELIRLKKKYKCYLYVDEAHSIGAIGPNGRGITDFYGCDANDIDLLMGTLTKSFGASGGYIAGRRHIIDHIRTHTHSSYATNMSAPIAQQIISVIKILMGETDGTDGIERIDRLSKNTKYFRKRLKEMGFIVMGDPESPVIPIMLYFPSMISPFVRMSMERGIATVGAGYPATTLTTSRIRFCMSSAHNQQMLDKALQVISQLGDEFSIKYLKS</sequence>
<dbReference type="Gene3D" id="3.90.1150.10">
    <property type="entry name" value="Aspartate Aminotransferase, domain 1"/>
    <property type="match status" value="1"/>
</dbReference>
<comment type="catalytic activity">
    <reaction evidence="7">
        <text>L-serine + hexadecanoyl-CoA + H(+) = 3-oxosphinganine + CO2 + CoA</text>
        <dbReference type="Rhea" id="RHEA:14761"/>
        <dbReference type="ChEBI" id="CHEBI:15378"/>
        <dbReference type="ChEBI" id="CHEBI:16526"/>
        <dbReference type="ChEBI" id="CHEBI:33384"/>
        <dbReference type="ChEBI" id="CHEBI:57287"/>
        <dbReference type="ChEBI" id="CHEBI:57379"/>
        <dbReference type="ChEBI" id="CHEBI:58299"/>
        <dbReference type="EC" id="2.3.1.50"/>
    </reaction>
</comment>
<dbReference type="EMBL" id="CAJPVJ010000264">
    <property type="protein sequence ID" value="CAG2161875.1"/>
    <property type="molecule type" value="Genomic_DNA"/>
</dbReference>
<evidence type="ECO:0000256" key="6">
    <source>
        <dbReference type="ARBA" id="ARBA00023315"/>
    </source>
</evidence>
<dbReference type="AlphaFoldDB" id="A0A7R9LE00"/>
<evidence type="ECO:0000313" key="13">
    <source>
        <dbReference type="Proteomes" id="UP000728032"/>
    </source>
</evidence>
<dbReference type="GO" id="GO:0030170">
    <property type="term" value="F:pyridoxal phosphate binding"/>
    <property type="evidence" value="ECO:0007669"/>
    <property type="project" value="InterPro"/>
</dbReference>
<organism evidence="12">
    <name type="scientific">Oppiella nova</name>
    <dbReference type="NCBI Taxonomy" id="334625"/>
    <lineage>
        <taxon>Eukaryota</taxon>
        <taxon>Metazoa</taxon>
        <taxon>Ecdysozoa</taxon>
        <taxon>Arthropoda</taxon>
        <taxon>Chelicerata</taxon>
        <taxon>Arachnida</taxon>
        <taxon>Acari</taxon>
        <taxon>Acariformes</taxon>
        <taxon>Sarcoptiformes</taxon>
        <taxon>Oribatida</taxon>
        <taxon>Brachypylina</taxon>
        <taxon>Oppioidea</taxon>
        <taxon>Oppiidae</taxon>
        <taxon>Oppiella</taxon>
    </lineage>
</organism>
<evidence type="ECO:0000256" key="10">
    <source>
        <dbReference type="SAM" id="Phobius"/>
    </source>
</evidence>
<dbReference type="Proteomes" id="UP000728032">
    <property type="component" value="Unassembled WGS sequence"/>
</dbReference>
<name>A0A7R9LE00_9ACAR</name>
<evidence type="ECO:0000256" key="7">
    <source>
        <dbReference type="ARBA" id="ARBA00048528"/>
    </source>
</evidence>
<dbReference type="InterPro" id="IPR004839">
    <property type="entry name" value="Aminotransferase_I/II_large"/>
</dbReference>
<dbReference type="GO" id="GO:0017059">
    <property type="term" value="C:serine palmitoyltransferase complex"/>
    <property type="evidence" value="ECO:0007669"/>
    <property type="project" value="TreeGrafter"/>
</dbReference>
<keyword evidence="13" id="KW-1185">Reference proteome</keyword>
<dbReference type="EMBL" id="OC915089">
    <property type="protein sequence ID" value="CAD7638577.1"/>
    <property type="molecule type" value="Genomic_DNA"/>
</dbReference>
<keyword evidence="10" id="KW-0812">Transmembrane</keyword>
<dbReference type="InterPro" id="IPR015424">
    <property type="entry name" value="PyrdxlP-dep_Trfase"/>
</dbReference>
<dbReference type="InterPro" id="IPR015422">
    <property type="entry name" value="PyrdxlP-dep_Trfase_small"/>
</dbReference>
<protein>
    <recommendedName>
        <fullName evidence="3">serine C-palmitoyltransferase</fullName>
        <ecNumber evidence="3">2.3.1.50</ecNumber>
    </recommendedName>
</protein>
<accession>A0A7R9LE00</accession>
<dbReference type="GO" id="GO:0046512">
    <property type="term" value="P:sphingosine biosynthetic process"/>
    <property type="evidence" value="ECO:0007669"/>
    <property type="project" value="TreeGrafter"/>
</dbReference>
<evidence type="ECO:0000313" key="12">
    <source>
        <dbReference type="EMBL" id="CAD7638577.1"/>
    </source>
</evidence>
<evidence type="ECO:0000256" key="5">
    <source>
        <dbReference type="ARBA" id="ARBA00022898"/>
    </source>
</evidence>
<comment type="similarity">
    <text evidence="2 8">Belongs to the class-II pyridoxal-phosphate-dependent aminotransferase family.</text>
</comment>
<dbReference type="InterPro" id="IPR001917">
    <property type="entry name" value="Aminotrans_II_pyridoxalP_BS"/>
</dbReference>
<dbReference type="SUPFAM" id="SSF53383">
    <property type="entry name" value="PLP-dependent transferases"/>
    <property type="match status" value="1"/>
</dbReference>
<evidence type="ECO:0000256" key="9">
    <source>
        <dbReference type="SAM" id="MobiDB-lite"/>
    </source>
</evidence>
<keyword evidence="4" id="KW-0808">Transferase</keyword>
<dbReference type="Pfam" id="PF00155">
    <property type="entry name" value="Aminotran_1_2"/>
    <property type="match status" value="1"/>
</dbReference>
<gene>
    <name evidence="12" type="ORF">ONB1V03_LOCUS1476</name>
</gene>
<reference evidence="12" key="1">
    <citation type="submission" date="2020-11" db="EMBL/GenBank/DDBJ databases">
        <authorList>
            <person name="Tran Van P."/>
        </authorList>
    </citation>
    <scope>NUCLEOTIDE SEQUENCE</scope>
</reference>
<comment type="cofactor">
    <cofactor evidence="1 8">
        <name>pyridoxal 5'-phosphate</name>
        <dbReference type="ChEBI" id="CHEBI:597326"/>
    </cofactor>
</comment>
<evidence type="ECO:0000256" key="8">
    <source>
        <dbReference type="RuleBase" id="RU003693"/>
    </source>
</evidence>
<keyword evidence="5 8" id="KW-0663">Pyridoxal phosphate</keyword>
<evidence type="ECO:0000256" key="1">
    <source>
        <dbReference type="ARBA" id="ARBA00001933"/>
    </source>
</evidence>
<feature type="non-terminal residue" evidence="12">
    <location>
        <position position="1"/>
    </location>
</feature>
<dbReference type="PANTHER" id="PTHR13693">
    <property type="entry name" value="CLASS II AMINOTRANSFERASE/8-AMINO-7-OXONONANOATE SYNTHASE"/>
    <property type="match status" value="1"/>
</dbReference>
<keyword evidence="10" id="KW-0472">Membrane</keyword>
<dbReference type="PANTHER" id="PTHR13693:SF3">
    <property type="entry name" value="LD36009P"/>
    <property type="match status" value="1"/>
</dbReference>
<dbReference type="InterPro" id="IPR050087">
    <property type="entry name" value="AON_synthase_class-II"/>
</dbReference>
<evidence type="ECO:0000256" key="4">
    <source>
        <dbReference type="ARBA" id="ARBA00022679"/>
    </source>
</evidence>
<dbReference type="GO" id="GO:0016020">
    <property type="term" value="C:membrane"/>
    <property type="evidence" value="ECO:0007669"/>
    <property type="project" value="GOC"/>
</dbReference>
<dbReference type="InterPro" id="IPR015421">
    <property type="entry name" value="PyrdxlP-dep_Trfase_major"/>
</dbReference>
<dbReference type="GO" id="GO:0004758">
    <property type="term" value="F:serine C-palmitoyltransferase activity"/>
    <property type="evidence" value="ECO:0007669"/>
    <property type="project" value="UniProtKB-EC"/>
</dbReference>
<dbReference type="PROSITE" id="PS00599">
    <property type="entry name" value="AA_TRANSFER_CLASS_2"/>
    <property type="match status" value="1"/>
</dbReference>
<proteinExistence type="inferred from homology"/>
<dbReference type="GO" id="GO:0046513">
    <property type="term" value="P:ceramide biosynthetic process"/>
    <property type="evidence" value="ECO:0007669"/>
    <property type="project" value="TreeGrafter"/>
</dbReference>